<gene>
    <name evidence="1" type="ORF">COLO4_08137</name>
</gene>
<organism evidence="1 2">
    <name type="scientific">Corchorus olitorius</name>
    <dbReference type="NCBI Taxonomy" id="93759"/>
    <lineage>
        <taxon>Eukaryota</taxon>
        <taxon>Viridiplantae</taxon>
        <taxon>Streptophyta</taxon>
        <taxon>Embryophyta</taxon>
        <taxon>Tracheophyta</taxon>
        <taxon>Spermatophyta</taxon>
        <taxon>Magnoliopsida</taxon>
        <taxon>eudicotyledons</taxon>
        <taxon>Gunneridae</taxon>
        <taxon>Pentapetalae</taxon>
        <taxon>rosids</taxon>
        <taxon>malvids</taxon>
        <taxon>Malvales</taxon>
        <taxon>Malvaceae</taxon>
        <taxon>Grewioideae</taxon>
        <taxon>Apeibeae</taxon>
        <taxon>Corchorus</taxon>
    </lineage>
</organism>
<proteinExistence type="predicted"/>
<keyword evidence="2" id="KW-1185">Reference proteome</keyword>
<dbReference type="AlphaFoldDB" id="A0A1R3KH95"/>
<evidence type="ECO:0000313" key="1">
    <source>
        <dbReference type="EMBL" id="OMP06429.1"/>
    </source>
</evidence>
<dbReference type="EMBL" id="AWUE01013613">
    <property type="protein sequence ID" value="OMP06429.1"/>
    <property type="molecule type" value="Genomic_DNA"/>
</dbReference>
<accession>A0A1R3KH95</accession>
<reference evidence="2" key="1">
    <citation type="submission" date="2013-09" db="EMBL/GenBank/DDBJ databases">
        <title>Corchorus olitorius genome sequencing.</title>
        <authorList>
            <person name="Alam M."/>
            <person name="Haque M.S."/>
            <person name="Islam M.S."/>
            <person name="Emdad E.M."/>
            <person name="Islam M.M."/>
            <person name="Ahmed B."/>
            <person name="Halim A."/>
            <person name="Hossen Q.M.M."/>
            <person name="Hossain M.Z."/>
            <person name="Ahmed R."/>
            <person name="Khan M.M."/>
            <person name="Islam R."/>
            <person name="Rashid M.M."/>
            <person name="Khan S.A."/>
            <person name="Rahman M.S."/>
            <person name="Alam M."/>
            <person name="Yahiya A.S."/>
            <person name="Khan M.S."/>
            <person name="Azam M.S."/>
            <person name="Haque T."/>
            <person name="Lashkar M.Z.H."/>
            <person name="Akhand A.I."/>
            <person name="Morshed G."/>
            <person name="Roy S."/>
            <person name="Uddin K.S."/>
            <person name="Rabeya T."/>
            <person name="Hossain A.S."/>
            <person name="Chowdhury A."/>
            <person name="Snigdha A.R."/>
            <person name="Mortoza M.S."/>
            <person name="Matin S.A."/>
            <person name="Hoque S.M.E."/>
            <person name="Islam M.K."/>
            <person name="Roy D.K."/>
            <person name="Haider R."/>
            <person name="Moosa M.M."/>
            <person name="Elias S.M."/>
            <person name="Hasan A.M."/>
            <person name="Jahan S."/>
            <person name="Shafiuddin M."/>
            <person name="Mahmood N."/>
            <person name="Shommy N.S."/>
        </authorList>
    </citation>
    <scope>NUCLEOTIDE SEQUENCE [LARGE SCALE GENOMIC DNA]</scope>
    <source>
        <strain evidence="2">cv. O-4</strain>
    </source>
</reference>
<sequence length="120" mass="13113">MASSIPLIAKPTKHNAHGMRGRLKTPTQKSTRVYVGWHSSVSVGADIVSEGLADMACTNKLGLPCQAYMKCRDVFTCECLGITCMQEVGEMLSDCLCVYGQCGIECRRVQEAHVEFGTHE</sequence>
<evidence type="ECO:0000313" key="2">
    <source>
        <dbReference type="Proteomes" id="UP000187203"/>
    </source>
</evidence>
<name>A0A1R3KH95_9ROSI</name>
<comment type="caution">
    <text evidence="1">The sequence shown here is derived from an EMBL/GenBank/DDBJ whole genome shotgun (WGS) entry which is preliminary data.</text>
</comment>
<dbReference type="Proteomes" id="UP000187203">
    <property type="component" value="Unassembled WGS sequence"/>
</dbReference>
<protein>
    <submittedName>
        <fullName evidence="1">Uncharacterized protein</fullName>
    </submittedName>
</protein>